<organism evidence="1 2">
    <name type="scientific">Geoanaerobacter pelophilus</name>
    <dbReference type="NCBI Taxonomy" id="60036"/>
    <lineage>
        <taxon>Bacteria</taxon>
        <taxon>Pseudomonadati</taxon>
        <taxon>Thermodesulfobacteriota</taxon>
        <taxon>Desulfuromonadia</taxon>
        <taxon>Geobacterales</taxon>
        <taxon>Geobacteraceae</taxon>
        <taxon>Geoanaerobacter</taxon>
    </lineage>
</organism>
<dbReference type="AlphaFoldDB" id="A0AAW4L3X9"/>
<gene>
    <name evidence="1" type="ORF">KI809_03260</name>
</gene>
<sequence length="128" mass="13931">MQEIERESMPSRIFVLVLFLAITVGTAGAFEIKEHKQSQIKTEAECRKLGGTWWSPGMPGNQRPKICDLPTKDKGKSCSDSSECEGYCLSSKIFGILSFTKGKCSGSVYLVGCNKILEAGSAKEVCVD</sequence>
<name>A0AAW4L3X9_9BACT</name>
<dbReference type="Proteomes" id="UP000811899">
    <property type="component" value="Unassembled WGS sequence"/>
</dbReference>
<protein>
    <submittedName>
        <fullName evidence="1">Uncharacterized protein</fullName>
    </submittedName>
</protein>
<dbReference type="EMBL" id="JAHCVJ010000001">
    <property type="protein sequence ID" value="MBT0663310.1"/>
    <property type="molecule type" value="Genomic_DNA"/>
</dbReference>
<keyword evidence="2" id="KW-1185">Reference proteome</keyword>
<comment type="caution">
    <text evidence="1">The sequence shown here is derived from an EMBL/GenBank/DDBJ whole genome shotgun (WGS) entry which is preliminary data.</text>
</comment>
<proteinExistence type="predicted"/>
<dbReference type="RefSeq" id="WP_214170059.1">
    <property type="nucleotide sequence ID" value="NZ_JAHCVJ010000001.1"/>
</dbReference>
<evidence type="ECO:0000313" key="1">
    <source>
        <dbReference type="EMBL" id="MBT0663310.1"/>
    </source>
</evidence>
<accession>A0AAW4L3X9</accession>
<evidence type="ECO:0000313" key="2">
    <source>
        <dbReference type="Proteomes" id="UP000811899"/>
    </source>
</evidence>
<reference evidence="1 2" key="1">
    <citation type="submission" date="2021-05" db="EMBL/GenBank/DDBJ databases">
        <title>The draft genome of Geobacter pelophilus DSM 12255.</title>
        <authorList>
            <person name="Xu Z."/>
            <person name="Masuda Y."/>
            <person name="Itoh H."/>
            <person name="Senoo K."/>
        </authorList>
    </citation>
    <scope>NUCLEOTIDE SEQUENCE [LARGE SCALE GENOMIC DNA]</scope>
    <source>
        <strain evidence="1 2">DSM 12255</strain>
    </source>
</reference>